<name>A0A1X7TMN2_AMPQE</name>
<dbReference type="AlphaFoldDB" id="A0A1X7TMN2"/>
<keyword evidence="1" id="KW-0472">Membrane</keyword>
<evidence type="ECO:0000256" key="1">
    <source>
        <dbReference type="SAM" id="Phobius"/>
    </source>
</evidence>
<protein>
    <submittedName>
        <fullName evidence="2">Uncharacterized protein</fullName>
    </submittedName>
</protein>
<dbReference type="EnsemblMetazoa" id="Aqu2.1.16100_001">
    <property type="protein sequence ID" value="Aqu2.1.16100_001"/>
    <property type="gene ID" value="Aqu2.1.16100"/>
</dbReference>
<keyword evidence="1" id="KW-0812">Transmembrane</keyword>
<dbReference type="PANTHER" id="PTHR34914">
    <property type="entry name" value="LYMPHOCYTE EXPANSION MOLECULE"/>
    <property type="match status" value="1"/>
</dbReference>
<feature type="transmembrane region" description="Helical" evidence="1">
    <location>
        <begin position="495"/>
        <end position="526"/>
    </location>
</feature>
<feature type="transmembrane region" description="Helical" evidence="1">
    <location>
        <begin position="538"/>
        <end position="563"/>
    </location>
</feature>
<feature type="transmembrane region" description="Helical" evidence="1">
    <location>
        <begin position="433"/>
        <end position="456"/>
    </location>
</feature>
<accession>A0A1X7TMN2</accession>
<evidence type="ECO:0000313" key="2">
    <source>
        <dbReference type="EnsemblMetazoa" id="Aqu2.1.16100_001"/>
    </source>
</evidence>
<feature type="transmembrane region" description="Helical" evidence="1">
    <location>
        <begin position="583"/>
        <end position="609"/>
    </location>
</feature>
<dbReference type="STRING" id="400682.A0A1X7TMN2"/>
<sequence>MTGSKKKFAGAPFGTQKSRFDISAIHPKSKKPGTFTQVAYCKKSNTTEKTLLGPGCYRLDLGDFSDRNVRLRAMGPNWKRAFDSLKLSAIPHMLYRDQWEEKKQLVLQLGPGRYSLMDFIETSRSRPGSNRGVCETKGPRFSVENKMQADIPGPGTYGKGGVPWAMMESKSKKSMCMTGMMEGGTGRSWDSFKDKGSGLPPGCYKYRKPIDEAVQKMVGNRGPYDLCTGKRIPENKGVLNTAHMGPGRYELKSFTNEFNDNHHKRHGRFGSIAQYPMPPTERIYCATLSQWPRNKDDPSPGYYEYYKKRAYSAPSYKSVAFDSSAKRLKKLLFNPIGPGQYNTDRWEKAQHVNGMTFVFKSHQSRLPCVNSSREDLLNERIHPKHADEAGHLSIVPVEAPTFSPTFLQGRSSLRSRVPVPTLLGPNMKNKKELLLRFIITLLSVGSLASFCIVIVLNNMIENASGGIYGLANSLSSCNDTNGTSSLPIELYHKTIHISLMVFCSIFMLLVILAIIYQMIVIILQSCQINFKYLYSTDICISVFLMSAFIFGSIVSFFAASWLWGILVEGNGTDASNKSNMIGLIITIFIAFCLFIAMYNCYFVTCILTVSKVSKDRFKKQLLEEQLQTFINN</sequence>
<keyword evidence="1" id="KW-1133">Transmembrane helix</keyword>
<proteinExistence type="predicted"/>
<dbReference type="InParanoid" id="A0A1X7TMN2"/>
<dbReference type="InterPro" id="IPR033557">
    <property type="entry name" value="CIMAP2"/>
</dbReference>
<dbReference type="PANTHER" id="PTHR34914:SF1">
    <property type="entry name" value="LYMPHOCYTE EXPANSION MOLECULE"/>
    <property type="match status" value="1"/>
</dbReference>
<organism evidence="2">
    <name type="scientific">Amphimedon queenslandica</name>
    <name type="common">Sponge</name>
    <dbReference type="NCBI Taxonomy" id="400682"/>
    <lineage>
        <taxon>Eukaryota</taxon>
        <taxon>Metazoa</taxon>
        <taxon>Porifera</taxon>
        <taxon>Demospongiae</taxon>
        <taxon>Heteroscleromorpha</taxon>
        <taxon>Haplosclerida</taxon>
        <taxon>Niphatidae</taxon>
        <taxon>Amphimedon</taxon>
    </lineage>
</organism>
<dbReference type="eggNOG" id="KOG4087">
    <property type="taxonomic scope" value="Eukaryota"/>
</dbReference>
<dbReference type="OrthoDB" id="6275292at2759"/>
<reference evidence="2" key="1">
    <citation type="submission" date="2017-05" db="UniProtKB">
        <authorList>
            <consortium name="EnsemblMetazoa"/>
        </authorList>
    </citation>
    <scope>IDENTIFICATION</scope>
</reference>